<reference evidence="3" key="2">
    <citation type="submission" date="2022-06" db="UniProtKB">
        <authorList>
            <consortium name="EnsemblMetazoa"/>
        </authorList>
    </citation>
    <scope>IDENTIFICATION</scope>
    <source>
        <strain evidence="3">p50T (Dazao)</strain>
    </source>
</reference>
<proteinExistence type="predicted"/>
<dbReference type="Gene3D" id="3.30.70.1820">
    <property type="entry name" value="L1 transposable element, RRM domain"/>
    <property type="match status" value="1"/>
</dbReference>
<evidence type="ECO:0000313" key="4">
    <source>
        <dbReference type="Proteomes" id="UP000005204"/>
    </source>
</evidence>
<evidence type="ECO:0000313" key="3">
    <source>
        <dbReference type="EnsemblMetazoa" id="XP_037875875.1"/>
    </source>
</evidence>
<accession>A0A8R2M6J6</accession>
<name>A0A8R2M6J6_BOMMO</name>
<dbReference type="Proteomes" id="UP000005204">
    <property type="component" value="Unassembled WGS sequence"/>
</dbReference>
<feature type="coiled-coil region" evidence="1">
    <location>
        <begin position="42"/>
        <end position="69"/>
    </location>
</feature>
<protein>
    <recommendedName>
        <fullName evidence="5">Endonuclease-reverse transcriptase</fullName>
    </recommendedName>
</protein>
<feature type="region of interest" description="Disordered" evidence="2">
    <location>
        <begin position="198"/>
        <end position="234"/>
    </location>
</feature>
<dbReference type="AlphaFoldDB" id="A0A8R2M6J6"/>
<evidence type="ECO:0000256" key="1">
    <source>
        <dbReference type="SAM" id="Coils"/>
    </source>
</evidence>
<dbReference type="EnsemblMetazoa" id="XM_038019947.1">
    <property type="protein sequence ID" value="XP_037875875.1"/>
    <property type="gene ID" value="LOC101740049"/>
</dbReference>
<sequence>MEEQFQLLFDKMKIEMKNQSESITNTIMNKMDEKLKPILEENKYLKLKVENLEKKIEILERDKKTNNIIIHGLTEDEKSTPELIDKVKDTITKELGIAIENYEFNKIYRIGKTNKGNPSKVIRPILICLTTGWKKAEILKNKRKLKDLHITEDYSKETLEKRKALLPQLMEERRKGNFAYLRYDKLIIKENKYVKDSRKRELSISPQTNSQSKKIQPSTSAKNNRTNAFDLMTV</sequence>
<organism evidence="3 4">
    <name type="scientific">Bombyx mori</name>
    <name type="common">Silk moth</name>
    <dbReference type="NCBI Taxonomy" id="7091"/>
    <lineage>
        <taxon>Eukaryota</taxon>
        <taxon>Metazoa</taxon>
        <taxon>Ecdysozoa</taxon>
        <taxon>Arthropoda</taxon>
        <taxon>Hexapoda</taxon>
        <taxon>Insecta</taxon>
        <taxon>Pterygota</taxon>
        <taxon>Neoptera</taxon>
        <taxon>Endopterygota</taxon>
        <taxon>Lepidoptera</taxon>
        <taxon>Glossata</taxon>
        <taxon>Ditrysia</taxon>
        <taxon>Bombycoidea</taxon>
        <taxon>Bombycidae</taxon>
        <taxon>Bombycinae</taxon>
        <taxon>Bombyx</taxon>
    </lineage>
</organism>
<keyword evidence="1" id="KW-0175">Coiled coil</keyword>
<evidence type="ECO:0000256" key="2">
    <source>
        <dbReference type="SAM" id="MobiDB-lite"/>
    </source>
</evidence>
<reference evidence="4" key="1">
    <citation type="journal article" date="2008" name="Insect Biochem. Mol. Biol.">
        <title>The genome of a lepidopteran model insect, the silkworm Bombyx mori.</title>
        <authorList>
            <consortium name="International Silkworm Genome Consortium"/>
        </authorList>
    </citation>
    <scope>NUCLEOTIDE SEQUENCE [LARGE SCALE GENOMIC DNA]</scope>
    <source>
        <strain evidence="4">p50T</strain>
    </source>
</reference>
<feature type="compositionally biased region" description="Polar residues" evidence="2">
    <location>
        <begin position="204"/>
        <end position="227"/>
    </location>
</feature>
<keyword evidence="4" id="KW-1185">Reference proteome</keyword>
<evidence type="ECO:0008006" key="5">
    <source>
        <dbReference type="Google" id="ProtNLM"/>
    </source>
</evidence>